<evidence type="ECO:0000313" key="4">
    <source>
        <dbReference type="Proteomes" id="UP000547209"/>
    </source>
</evidence>
<dbReference type="Proteomes" id="UP000547209">
    <property type="component" value="Unassembled WGS sequence"/>
</dbReference>
<organism evidence="3 4">
    <name type="scientific">Cohnella nanjingensis</name>
    <dbReference type="NCBI Taxonomy" id="1387779"/>
    <lineage>
        <taxon>Bacteria</taxon>
        <taxon>Bacillati</taxon>
        <taxon>Bacillota</taxon>
        <taxon>Bacilli</taxon>
        <taxon>Bacillales</taxon>
        <taxon>Paenibacillaceae</taxon>
        <taxon>Cohnella</taxon>
    </lineage>
</organism>
<dbReference type="CDD" id="cd00293">
    <property type="entry name" value="USP-like"/>
    <property type="match status" value="1"/>
</dbReference>
<dbReference type="PRINTS" id="PR01438">
    <property type="entry name" value="UNVRSLSTRESS"/>
</dbReference>
<dbReference type="RefSeq" id="WP_185143223.1">
    <property type="nucleotide sequence ID" value="NZ_JACJVP010000023.1"/>
</dbReference>
<evidence type="ECO:0000256" key="1">
    <source>
        <dbReference type="ARBA" id="ARBA00008791"/>
    </source>
</evidence>
<dbReference type="AlphaFoldDB" id="A0A7X0VFE9"/>
<dbReference type="Gene3D" id="3.40.50.620">
    <property type="entry name" value="HUPs"/>
    <property type="match status" value="1"/>
</dbReference>
<accession>A0A7X0VFE9</accession>
<dbReference type="SUPFAM" id="SSF52402">
    <property type="entry name" value="Adenine nucleotide alpha hydrolases-like"/>
    <property type="match status" value="1"/>
</dbReference>
<evidence type="ECO:0000259" key="2">
    <source>
        <dbReference type="Pfam" id="PF00582"/>
    </source>
</evidence>
<name>A0A7X0VFE9_9BACL</name>
<dbReference type="InterPro" id="IPR014729">
    <property type="entry name" value="Rossmann-like_a/b/a_fold"/>
</dbReference>
<dbReference type="PANTHER" id="PTHR46268">
    <property type="entry name" value="STRESS RESPONSE PROTEIN NHAX"/>
    <property type="match status" value="1"/>
</dbReference>
<comment type="caution">
    <text evidence="3">The sequence shown here is derived from an EMBL/GenBank/DDBJ whole genome shotgun (WGS) entry which is preliminary data.</text>
</comment>
<comment type="similarity">
    <text evidence="1">Belongs to the universal stress protein A family.</text>
</comment>
<proteinExistence type="inferred from homology"/>
<dbReference type="Pfam" id="PF00582">
    <property type="entry name" value="Usp"/>
    <property type="match status" value="1"/>
</dbReference>
<dbReference type="EMBL" id="JACJVP010000023">
    <property type="protein sequence ID" value="MBB6671756.1"/>
    <property type="molecule type" value="Genomic_DNA"/>
</dbReference>
<gene>
    <name evidence="3" type="ORF">H7C19_13780</name>
</gene>
<protein>
    <submittedName>
        <fullName evidence="3">Universal stress protein</fullName>
    </submittedName>
</protein>
<keyword evidence="4" id="KW-1185">Reference proteome</keyword>
<reference evidence="3 4" key="1">
    <citation type="submission" date="2020-08" db="EMBL/GenBank/DDBJ databases">
        <title>Cohnella phylogeny.</title>
        <authorList>
            <person name="Dunlap C."/>
        </authorList>
    </citation>
    <scope>NUCLEOTIDE SEQUENCE [LARGE SCALE GENOMIC DNA]</scope>
    <source>
        <strain evidence="3 4">DSM 28246</strain>
    </source>
</reference>
<dbReference type="InterPro" id="IPR006015">
    <property type="entry name" value="Universal_stress_UspA"/>
</dbReference>
<sequence length="144" mass="15513">MSYHRILAAFDGSELAEKALRHAVDLAERKPGTHLTVVHVRQRPVVFGAAGYGFVQPEGLEQEIAAHESALLARIQQWTEPLAYAEIAVLTGLPAPAILAHAAARNCDLIVMGSRGLTTLKEIMLGSVSHHVVQRATVPVLVVK</sequence>
<dbReference type="InterPro" id="IPR006016">
    <property type="entry name" value="UspA"/>
</dbReference>
<evidence type="ECO:0000313" key="3">
    <source>
        <dbReference type="EMBL" id="MBB6671756.1"/>
    </source>
</evidence>
<dbReference type="PANTHER" id="PTHR46268:SF6">
    <property type="entry name" value="UNIVERSAL STRESS PROTEIN UP12"/>
    <property type="match status" value="1"/>
</dbReference>
<feature type="domain" description="UspA" evidence="2">
    <location>
        <begin position="3"/>
        <end position="144"/>
    </location>
</feature>